<evidence type="ECO:0008006" key="3">
    <source>
        <dbReference type="Google" id="ProtNLM"/>
    </source>
</evidence>
<proteinExistence type="predicted"/>
<accession>A0A261R0V6</accession>
<dbReference type="GO" id="GO:0004392">
    <property type="term" value="F:heme oxygenase (decyclizing) activity"/>
    <property type="evidence" value="ECO:0007669"/>
    <property type="project" value="InterPro"/>
</dbReference>
<evidence type="ECO:0000313" key="1">
    <source>
        <dbReference type="EMBL" id="OZI18629.1"/>
    </source>
</evidence>
<dbReference type="AlphaFoldDB" id="A0A261R0V6"/>
<dbReference type="SUPFAM" id="SSF48613">
    <property type="entry name" value="Heme oxygenase-like"/>
    <property type="match status" value="1"/>
</dbReference>
<name>A0A261R0V6_9BORD</name>
<dbReference type="InterPro" id="IPR016053">
    <property type="entry name" value="Haem_Oase-like"/>
</dbReference>
<gene>
    <name evidence="1" type="ORF">CAL26_13025</name>
</gene>
<dbReference type="Pfam" id="PF01126">
    <property type="entry name" value="Heme_oxygenase"/>
    <property type="match status" value="1"/>
</dbReference>
<reference evidence="1" key="1">
    <citation type="submission" date="2017-05" db="EMBL/GenBank/DDBJ databases">
        <title>Complete and WGS of Bordetella genogroups.</title>
        <authorList>
            <person name="Spilker T."/>
            <person name="Lipuma J."/>
        </authorList>
    </citation>
    <scope>NUCLEOTIDE SEQUENCE</scope>
    <source>
        <strain evidence="1">AU21707</strain>
    </source>
</reference>
<keyword evidence="2" id="KW-1185">Reference proteome</keyword>
<dbReference type="InterPro" id="IPR016084">
    <property type="entry name" value="Haem_Oase-like_multi-hlx"/>
</dbReference>
<comment type="caution">
    <text evidence="1">The sequence shown here is derived from an EMBL/GenBank/DDBJ whole genome shotgun (WGS) entry which is preliminary data.</text>
</comment>
<dbReference type="Proteomes" id="UP000216857">
    <property type="component" value="Unassembled WGS sequence"/>
</dbReference>
<protein>
    <recommendedName>
        <fullName evidence="3">Heme oxygenase</fullName>
    </recommendedName>
</protein>
<dbReference type="OrthoDB" id="114943at2"/>
<sequence>MDVHATLKDATRERHERLDGSLRIGAADAGYADYVAYIAALGGWLRPVEDALWARDWPASLQPQARRDKSARIDRDLAAARALGEHVPVAAACDRLPSVGRSRAYDAGVMYVIEGSQLGGRMMAKQLRQAWPDREFHYMEGYGAELGALWKDFTAFLPEALRSQADLDEAVAGARDAFDSLADWLRRQGQAGRD</sequence>
<organism evidence="1 2">
    <name type="scientific">Bordetella genomosp. 9</name>
    <dbReference type="NCBI Taxonomy" id="1416803"/>
    <lineage>
        <taxon>Bacteria</taxon>
        <taxon>Pseudomonadati</taxon>
        <taxon>Pseudomonadota</taxon>
        <taxon>Betaproteobacteria</taxon>
        <taxon>Burkholderiales</taxon>
        <taxon>Alcaligenaceae</taxon>
        <taxon>Bordetella</taxon>
    </lineage>
</organism>
<evidence type="ECO:0000313" key="2">
    <source>
        <dbReference type="Proteomes" id="UP000216857"/>
    </source>
</evidence>
<dbReference type="CDD" id="cd19166">
    <property type="entry name" value="HemeO-bac"/>
    <property type="match status" value="1"/>
</dbReference>
<dbReference type="Gene3D" id="1.20.910.10">
    <property type="entry name" value="Heme oxygenase-like"/>
    <property type="match status" value="1"/>
</dbReference>
<dbReference type="RefSeq" id="WP_094847313.1">
    <property type="nucleotide sequence ID" value="NZ_NEVJ01000003.1"/>
</dbReference>
<dbReference type="GO" id="GO:0006788">
    <property type="term" value="P:heme oxidation"/>
    <property type="evidence" value="ECO:0007669"/>
    <property type="project" value="InterPro"/>
</dbReference>
<dbReference type="EMBL" id="NEVJ01000003">
    <property type="protein sequence ID" value="OZI18629.1"/>
    <property type="molecule type" value="Genomic_DNA"/>
</dbReference>